<evidence type="ECO:0000256" key="1">
    <source>
        <dbReference type="SAM" id="Phobius"/>
    </source>
</evidence>
<protein>
    <recommendedName>
        <fullName evidence="2">Cytochrome c oxidase subunit IV bacterial aa3 type domain-containing protein</fullName>
    </recommendedName>
</protein>
<name>A0A6J4SX59_9SPHN</name>
<gene>
    <name evidence="3" type="ORF">AVDCRST_MAG39-1827</name>
</gene>
<reference evidence="3" key="1">
    <citation type="submission" date="2020-02" db="EMBL/GenBank/DDBJ databases">
        <authorList>
            <person name="Meier V. D."/>
        </authorList>
    </citation>
    <scope>NUCLEOTIDE SEQUENCE</scope>
    <source>
        <strain evidence="3">AVDCRST_MAG39</strain>
    </source>
</reference>
<dbReference type="InterPro" id="IPR036596">
    <property type="entry name" value="Cyt-C_aa3_sf"/>
</dbReference>
<feature type="transmembrane region" description="Helical" evidence="1">
    <location>
        <begin position="24"/>
        <end position="44"/>
    </location>
</feature>
<feature type="domain" description="Cytochrome c oxidase subunit IV bacterial aa3 type" evidence="2">
    <location>
        <begin position="13"/>
        <end position="43"/>
    </location>
</feature>
<dbReference type="EMBL" id="CADCVW010000073">
    <property type="protein sequence ID" value="CAA9508077.1"/>
    <property type="molecule type" value="Genomic_DNA"/>
</dbReference>
<dbReference type="Pfam" id="PF07835">
    <property type="entry name" value="COX4_pro_2"/>
    <property type="match status" value="1"/>
</dbReference>
<dbReference type="AlphaFoldDB" id="A0A6J4SX59"/>
<evidence type="ECO:0000313" key="3">
    <source>
        <dbReference type="EMBL" id="CAA9508077.1"/>
    </source>
</evidence>
<sequence length="45" mass="4938">MAGEPNRQGEFVAHERDYSRFTGMVKWGTIAAAIVTLIVVLMIAS</sequence>
<dbReference type="InterPro" id="IPR012422">
    <property type="entry name" value="Cyt_c_oxidase_su4_bac-aa3"/>
</dbReference>
<proteinExistence type="predicted"/>
<keyword evidence="1" id="KW-0812">Transmembrane</keyword>
<dbReference type="SUPFAM" id="SSF81469">
    <property type="entry name" value="Bacterial aa3 type cytochrome c oxidase subunit IV"/>
    <property type="match status" value="1"/>
</dbReference>
<organism evidence="3">
    <name type="scientific">uncultured Sphingomonadaceae bacterium</name>
    <dbReference type="NCBI Taxonomy" id="169976"/>
    <lineage>
        <taxon>Bacteria</taxon>
        <taxon>Pseudomonadati</taxon>
        <taxon>Pseudomonadota</taxon>
        <taxon>Alphaproteobacteria</taxon>
        <taxon>Sphingomonadales</taxon>
        <taxon>Sphingomonadaceae</taxon>
        <taxon>environmental samples</taxon>
    </lineage>
</organism>
<accession>A0A6J4SX59</accession>
<keyword evidence="1" id="KW-1133">Transmembrane helix</keyword>
<evidence type="ECO:0000259" key="2">
    <source>
        <dbReference type="Pfam" id="PF07835"/>
    </source>
</evidence>
<dbReference type="Gene3D" id="1.20.5.160">
    <property type="entry name" value="Bacterial aa3 type cytochrome c oxidase subunit IV"/>
    <property type="match status" value="1"/>
</dbReference>
<keyword evidence="1" id="KW-0472">Membrane</keyword>